<evidence type="ECO:0000313" key="3">
    <source>
        <dbReference type="Proteomes" id="UP000256964"/>
    </source>
</evidence>
<dbReference type="AlphaFoldDB" id="A0A371CRL9"/>
<organism evidence="2 3">
    <name type="scientific">Lentinus brumalis</name>
    <dbReference type="NCBI Taxonomy" id="2498619"/>
    <lineage>
        <taxon>Eukaryota</taxon>
        <taxon>Fungi</taxon>
        <taxon>Dikarya</taxon>
        <taxon>Basidiomycota</taxon>
        <taxon>Agaricomycotina</taxon>
        <taxon>Agaricomycetes</taxon>
        <taxon>Polyporales</taxon>
        <taxon>Polyporaceae</taxon>
        <taxon>Lentinus</taxon>
    </lineage>
</organism>
<protein>
    <submittedName>
        <fullName evidence="2">Uncharacterized protein</fullName>
    </submittedName>
</protein>
<dbReference type="Proteomes" id="UP000256964">
    <property type="component" value="Unassembled WGS sequence"/>
</dbReference>
<evidence type="ECO:0000256" key="1">
    <source>
        <dbReference type="SAM" id="MobiDB-lite"/>
    </source>
</evidence>
<sequence length="149" mass="16524">MMTVNVWSEASLWRIHDSLPEHSVAVFDVSIYGDTKVLRALVGAQEATSAHRINDVDEEQIYQPVCSLENCNRESNAIWAVPTSCSRRRVSTFSCKAHGPDLSPELCLRTDALVSFRGYSRGWPPTEIPPLSHDDGFKHPTTHTGAAFA</sequence>
<dbReference type="EMBL" id="KZ857474">
    <property type="protein sequence ID" value="RDX42928.1"/>
    <property type="molecule type" value="Genomic_DNA"/>
</dbReference>
<feature type="region of interest" description="Disordered" evidence="1">
    <location>
        <begin position="127"/>
        <end position="149"/>
    </location>
</feature>
<accession>A0A371CRL9</accession>
<gene>
    <name evidence="2" type="ORF">OH76DRAFT_1410700</name>
</gene>
<name>A0A371CRL9_9APHY</name>
<reference evidence="2 3" key="1">
    <citation type="journal article" date="2018" name="Biotechnol. Biofuels">
        <title>Integrative visual omics of the white-rot fungus Polyporus brumalis exposes the biotechnological potential of its oxidative enzymes for delignifying raw plant biomass.</title>
        <authorList>
            <person name="Miyauchi S."/>
            <person name="Rancon A."/>
            <person name="Drula E."/>
            <person name="Hage H."/>
            <person name="Chaduli D."/>
            <person name="Favel A."/>
            <person name="Grisel S."/>
            <person name="Henrissat B."/>
            <person name="Herpoel-Gimbert I."/>
            <person name="Ruiz-Duenas F.J."/>
            <person name="Chevret D."/>
            <person name="Hainaut M."/>
            <person name="Lin J."/>
            <person name="Wang M."/>
            <person name="Pangilinan J."/>
            <person name="Lipzen A."/>
            <person name="Lesage-Meessen L."/>
            <person name="Navarro D."/>
            <person name="Riley R."/>
            <person name="Grigoriev I.V."/>
            <person name="Zhou S."/>
            <person name="Raouche S."/>
            <person name="Rosso M.N."/>
        </authorList>
    </citation>
    <scope>NUCLEOTIDE SEQUENCE [LARGE SCALE GENOMIC DNA]</scope>
    <source>
        <strain evidence="2 3">BRFM 1820</strain>
    </source>
</reference>
<keyword evidence="3" id="KW-1185">Reference proteome</keyword>
<evidence type="ECO:0000313" key="2">
    <source>
        <dbReference type="EMBL" id="RDX42928.1"/>
    </source>
</evidence>
<proteinExistence type="predicted"/>